<keyword evidence="3 9" id="KW-0812">Transmembrane</keyword>
<feature type="domain" description="Immunoglobulin subtype 2" evidence="11">
    <location>
        <begin position="41"/>
        <end position="127"/>
    </location>
</feature>
<dbReference type="Pfam" id="PF00047">
    <property type="entry name" value="ig"/>
    <property type="match status" value="1"/>
</dbReference>
<reference evidence="12 13" key="1">
    <citation type="journal article" date="2021" name="Cell">
        <title>Tracing the genetic footprints of vertebrate landing in non-teleost ray-finned fishes.</title>
        <authorList>
            <person name="Bi X."/>
            <person name="Wang K."/>
            <person name="Yang L."/>
            <person name="Pan H."/>
            <person name="Jiang H."/>
            <person name="Wei Q."/>
            <person name="Fang M."/>
            <person name="Yu H."/>
            <person name="Zhu C."/>
            <person name="Cai Y."/>
            <person name="He Y."/>
            <person name="Gan X."/>
            <person name="Zeng H."/>
            <person name="Yu D."/>
            <person name="Zhu Y."/>
            <person name="Jiang H."/>
            <person name="Qiu Q."/>
            <person name="Yang H."/>
            <person name="Zhang Y.E."/>
            <person name="Wang W."/>
            <person name="Zhu M."/>
            <person name="He S."/>
            <person name="Zhang G."/>
        </authorList>
    </citation>
    <scope>NUCLEOTIDE SEQUENCE [LARGE SCALE GENOMIC DNA]</scope>
    <source>
        <strain evidence="12">Bchr_013</strain>
    </source>
</reference>
<name>A0A8X8BJQ1_POLSE</name>
<comment type="caution">
    <text evidence="12">The sequence shown here is derived from an EMBL/GenBank/DDBJ whole genome shotgun (WGS) entry which is preliminary data.</text>
</comment>
<dbReference type="PANTHER" id="PTHR32178">
    <property type="entry name" value="FAM187"/>
    <property type="match status" value="1"/>
</dbReference>
<evidence type="ECO:0000256" key="2">
    <source>
        <dbReference type="ARBA" id="ARBA00008727"/>
    </source>
</evidence>
<feature type="domain" description="Immunoglobulin subtype 2" evidence="11">
    <location>
        <begin position="262"/>
        <end position="334"/>
    </location>
</feature>
<dbReference type="AlphaFoldDB" id="A0A8X8BJQ1"/>
<dbReference type="GO" id="GO:0016020">
    <property type="term" value="C:membrane"/>
    <property type="evidence" value="ECO:0007669"/>
    <property type="project" value="UniProtKB-SubCell"/>
</dbReference>
<evidence type="ECO:0000256" key="5">
    <source>
        <dbReference type="ARBA" id="ARBA00022989"/>
    </source>
</evidence>
<dbReference type="Gene3D" id="2.60.40.10">
    <property type="entry name" value="Immunoglobulins"/>
    <property type="match status" value="1"/>
</dbReference>
<sequence>MSLVSVTLAAAILLLTSPSLSGQGDSAWSCQEGRPCQLALASHNPVFLDCPSALHSPNISWHFLNLSVENSSFVPFINSSGPIKTLQHPGLSQLAGKAELIEGDLKLKDPQTYDTGIFLCKDGDRLLAYFETDFQDALQLHVSHAALDQNTRPLEMVALDDGRELEMYTHWSGWQACDRCDAEGERRRLGFCYARLLSGSDVPGEPLPCGLMRVKLGAHSVPALSLGPELRTETCMETCRGVPATGIDKEIPILLKDTFLAQLREPVELRCPKASVYNPVYWKRGDTTLTLLQLLTLNGTHSLDRVTGGAIYRISHAFPSDAGTYRCYANRTETGIFLVKLWRGRRKHADQTFPFFKHIILIIVVIFNALTLATMCSYMGRNKESG</sequence>
<evidence type="ECO:0000256" key="8">
    <source>
        <dbReference type="ARBA" id="ARBA00023319"/>
    </source>
</evidence>
<keyword evidence="6 9" id="KW-0472">Membrane</keyword>
<dbReference type="InterPro" id="IPR003598">
    <property type="entry name" value="Ig_sub2"/>
</dbReference>
<feature type="non-terminal residue" evidence="12">
    <location>
        <position position="1"/>
    </location>
</feature>
<dbReference type="PANTHER" id="PTHR32178:SF8">
    <property type="entry name" value="PROTEIN FAM187B"/>
    <property type="match status" value="1"/>
</dbReference>
<proteinExistence type="inferred from homology"/>
<feature type="transmembrane region" description="Helical" evidence="9">
    <location>
        <begin position="355"/>
        <end position="380"/>
    </location>
</feature>
<evidence type="ECO:0000256" key="1">
    <source>
        <dbReference type="ARBA" id="ARBA00004479"/>
    </source>
</evidence>
<dbReference type="SUPFAM" id="SSF48726">
    <property type="entry name" value="Immunoglobulin"/>
    <property type="match status" value="1"/>
</dbReference>
<evidence type="ECO:0000256" key="6">
    <source>
        <dbReference type="ARBA" id="ARBA00023136"/>
    </source>
</evidence>
<evidence type="ECO:0000256" key="4">
    <source>
        <dbReference type="ARBA" id="ARBA00022729"/>
    </source>
</evidence>
<comment type="similarity">
    <text evidence="2">Belongs to the FAM187 family.</text>
</comment>
<dbReference type="InterPro" id="IPR013783">
    <property type="entry name" value="Ig-like_fold"/>
</dbReference>
<keyword evidence="5 9" id="KW-1133">Transmembrane helix</keyword>
<keyword evidence="4 10" id="KW-0732">Signal</keyword>
<evidence type="ECO:0000313" key="13">
    <source>
        <dbReference type="Proteomes" id="UP000886611"/>
    </source>
</evidence>
<evidence type="ECO:0000259" key="11">
    <source>
        <dbReference type="SMART" id="SM00408"/>
    </source>
</evidence>
<keyword evidence="7" id="KW-0325">Glycoprotein</keyword>
<evidence type="ECO:0000256" key="10">
    <source>
        <dbReference type="SAM" id="SignalP"/>
    </source>
</evidence>
<comment type="subcellular location">
    <subcellularLocation>
        <location evidence="1">Membrane</location>
        <topology evidence="1">Single-pass type I membrane protein</topology>
    </subcellularLocation>
</comment>
<evidence type="ECO:0000256" key="3">
    <source>
        <dbReference type="ARBA" id="ARBA00022692"/>
    </source>
</evidence>
<dbReference type="EMBL" id="JAATIS010007673">
    <property type="protein sequence ID" value="KAG2457946.1"/>
    <property type="molecule type" value="Genomic_DNA"/>
</dbReference>
<dbReference type="InterPro" id="IPR013151">
    <property type="entry name" value="Immunoglobulin_dom"/>
</dbReference>
<evidence type="ECO:0000256" key="7">
    <source>
        <dbReference type="ARBA" id="ARBA00023180"/>
    </source>
</evidence>
<dbReference type="Proteomes" id="UP000886611">
    <property type="component" value="Unassembled WGS sequence"/>
</dbReference>
<dbReference type="SMART" id="SM00408">
    <property type="entry name" value="IGc2"/>
    <property type="match status" value="2"/>
</dbReference>
<keyword evidence="13" id="KW-1185">Reference proteome</keyword>
<dbReference type="InterPro" id="IPR039311">
    <property type="entry name" value="FAM187A/B"/>
</dbReference>
<gene>
    <name evidence="12" type="primary">Fam187b</name>
    <name evidence="12" type="ORF">GTO96_0014110</name>
</gene>
<accession>A0A8X8BJQ1</accession>
<dbReference type="CDD" id="cd00096">
    <property type="entry name" value="Ig"/>
    <property type="match status" value="1"/>
</dbReference>
<feature type="chain" id="PRO_5036456491" evidence="10">
    <location>
        <begin position="23"/>
        <end position="386"/>
    </location>
</feature>
<keyword evidence="8" id="KW-0393">Immunoglobulin domain</keyword>
<dbReference type="InterPro" id="IPR036179">
    <property type="entry name" value="Ig-like_dom_sf"/>
</dbReference>
<organism evidence="12 13">
    <name type="scientific">Polypterus senegalus</name>
    <name type="common">Senegal bichir</name>
    <dbReference type="NCBI Taxonomy" id="55291"/>
    <lineage>
        <taxon>Eukaryota</taxon>
        <taxon>Metazoa</taxon>
        <taxon>Chordata</taxon>
        <taxon>Craniata</taxon>
        <taxon>Vertebrata</taxon>
        <taxon>Euteleostomi</taxon>
        <taxon>Actinopterygii</taxon>
        <taxon>Polypteriformes</taxon>
        <taxon>Polypteridae</taxon>
        <taxon>Polypterus</taxon>
    </lineage>
</organism>
<protein>
    <submittedName>
        <fullName evidence="12">F187B protein</fullName>
    </submittedName>
</protein>
<evidence type="ECO:0000313" key="12">
    <source>
        <dbReference type="EMBL" id="KAG2457946.1"/>
    </source>
</evidence>
<feature type="non-terminal residue" evidence="12">
    <location>
        <position position="386"/>
    </location>
</feature>
<evidence type="ECO:0000256" key="9">
    <source>
        <dbReference type="SAM" id="Phobius"/>
    </source>
</evidence>
<feature type="signal peptide" evidence="10">
    <location>
        <begin position="1"/>
        <end position="22"/>
    </location>
</feature>